<evidence type="ECO:0000256" key="1">
    <source>
        <dbReference type="SAM" id="MobiDB-lite"/>
    </source>
</evidence>
<dbReference type="PANTHER" id="PTHR35717">
    <property type="entry name" value="OS05G0156200 PROTEIN"/>
    <property type="match status" value="1"/>
</dbReference>
<feature type="compositionally biased region" description="Polar residues" evidence="1">
    <location>
        <begin position="325"/>
        <end position="338"/>
    </location>
</feature>
<reference evidence="2 3" key="1">
    <citation type="submission" date="2024-03" db="EMBL/GenBank/DDBJ databases">
        <authorList>
            <consortium name="ELIXIR-Norway"/>
            <consortium name="Elixir Norway"/>
        </authorList>
    </citation>
    <scope>NUCLEOTIDE SEQUENCE [LARGE SCALE GENOMIC DNA]</scope>
</reference>
<keyword evidence="3" id="KW-1185">Reference proteome</keyword>
<feature type="compositionally biased region" description="Low complexity" evidence="1">
    <location>
        <begin position="205"/>
        <end position="215"/>
    </location>
</feature>
<dbReference type="Proteomes" id="UP001497522">
    <property type="component" value="Chromosome 2"/>
</dbReference>
<feature type="compositionally biased region" description="Basic and acidic residues" evidence="1">
    <location>
        <begin position="364"/>
        <end position="380"/>
    </location>
</feature>
<evidence type="ECO:0000313" key="3">
    <source>
        <dbReference type="Proteomes" id="UP001497522"/>
    </source>
</evidence>
<sequence length="426" mass="46214">MRQYRCFLVFFFPTRVLVSSSRRAKEGRQRRCSSVHTSTTDCAHSDGDCCVRFCVSIFVQRGADLPSNMGLDSSSAITGKRSRVVEDEIYYDNYHVHKRYLTEVMASSLNGLKVGESESCTQRASPPLPENMVSPAQTEAGALSRSASSFPSHGDELSTLDSPMSEDSDDSVGYRMGVASELSPYMPVSCTEATSSHASLRRSQRPSYSTSSYSSEMAPWQQTPPPYTPSLPLPCSSQSRVKIPDGEGRLPPSPNDATQSADLRRAALMRSVQIRAQSPVIPGSSVVTSDKSSGKEGEGLEEGGDQSSPNPPEQTGCSSDDLARASQTLFPSGGTRTSNHVLSLLLDDTIAVATSLPSISQEQEVEKVSRPSRFEEENSHQKNARGYSKHVRAPSRDGSSSDTESSLSWRPSSPVCKKSCKKLKPF</sequence>
<protein>
    <submittedName>
        <fullName evidence="2">Uncharacterized protein</fullName>
    </submittedName>
</protein>
<accession>A0ABP1B7F4</accession>
<name>A0ABP1B7F4_9BRYO</name>
<feature type="region of interest" description="Disordered" evidence="1">
    <location>
        <begin position="355"/>
        <end position="426"/>
    </location>
</feature>
<dbReference type="EMBL" id="OZ023703">
    <property type="protein sequence ID" value="CAK9871004.1"/>
    <property type="molecule type" value="Genomic_DNA"/>
</dbReference>
<proteinExistence type="predicted"/>
<feature type="region of interest" description="Disordered" evidence="1">
    <location>
        <begin position="117"/>
        <end position="172"/>
    </location>
</feature>
<organism evidence="2 3">
    <name type="scientific">Sphagnum jensenii</name>
    <dbReference type="NCBI Taxonomy" id="128206"/>
    <lineage>
        <taxon>Eukaryota</taxon>
        <taxon>Viridiplantae</taxon>
        <taxon>Streptophyta</taxon>
        <taxon>Embryophyta</taxon>
        <taxon>Bryophyta</taxon>
        <taxon>Sphagnophytina</taxon>
        <taxon>Sphagnopsida</taxon>
        <taxon>Sphagnales</taxon>
        <taxon>Sphagnaceae</taxon>
        <taxon>Sphagnum</taxon>
    </lineage>
</organism>
<feature type="region of interest" description="Disordered" evidence="1">
    <location>
        <begin position="194"/>
        <end position="338"/>
    </location>
</feature>
<feature type="compositionally biased region" description="Pro residues" evidence="1">
    <location>
        <begin position="222"/>
        <end position="232"/>
    </location>
</feature>
<feature type="compositionally biased region" description="Low complexity" evidence="1">
    <location>
        <begin position="396"/>
        <end position="417"/>
    </location>
</feature>
<dbReference type="PANTHER" id="PTHR35717:SF1">
    <property type="entry name" value="OS05G0156200 PROTEIN"/>
    <property type="match status" value="1"/>
</dbReference>
<evidence type="ECO:0000313" key="2">
    <source>
        <dbReference type="EMBL" id="CAK9871004.1"/>
    </source>
</evidence>
<gene>
    <name evidence="2" type="ORF">CSSPJE1EN2_LOCUS13672</name>
</gene>